<evidence type="ECO:0000313" key="2">
    <source>
        <dbReference type="EMBL" id="RKG83131.1"/>
    </source>
</evidence>
<dbReference type="AlphaFoldDB" id="A0A3A8IXU7"/>
<gene>
    <name evidence="2" type="ORF">D7V88_24385</name>
</gene>
<evidence type="ECO:0000313" key="3">
    <source>
        <dbReference type="Proteomes" id="UP000268094"/>
    </source>
</evidence>
<reference evidence="3" key="1">
    <citation type="submission" date="2018-09" db="EMBL/GenBank/DDBJ databases">
        <authorList>
            <person name="Livingstone P.G."/>
            <person name="Whitworth D.E."/>
        </authorList>
    </citation>
    <scope>NUCLEOTIDE SEQUENCE [LARGE SCALE GENOMIC DNA]</scope>
    <source>
        <strain evidence="3">CA054A</strain>
    </source>
</reference>
<dbReference type="EMBL" id="RAVZ01000184">
    <property type="protein sequence ID" value="RKG83131.1"/>
    <property type="molecule type" value="Genomic_DNA"/>
</dbReference>
<name>A0A3A8IXU7_9BACT</name>
<keyword evidence="3" id="KW-1185">Reference proteome</keyword>
<protein>
    <submittedName>
        <fullName evidence="2">Uncharacterized protein</fullName>
    </submittedName>
</protein>
<dbReference type="Proteomes" id="UP000268094">
    <property type="component" value="Unassembled WGS sequence"/>
</dbReference>
<dbReference type="OrthoDB" id="5519513at2"/>
<dbReference type="RefSeq" id="WP_120543049.1">
    <property type="nucleotide sequence ID" value="NZ_RAVZ01000184.1"/>
</dbReference>
<sequence length="157" mass="16900">MGRKNGVPGEPGDMSTRMSSVAAVRPLPGSGGSVRMMPGSNYGPAPERDVPQQSGDIDVTVMPREAASPRGRAAAARAPVRSRAEVFQAGLAENARFRESFMHWLEANKLTGAVRAMSEPGGSLPMLHVRCAPRVLDQLRRAPEFEAGTMMPLERLY</sequence>
<organism evidence="2 3">
    <name type="scientific">Corallococcus terminator</name>
    <dbReference type="NCBI Taxonomy" id="2316733"/>
    <lineage>
        <taxon>Bacteria</taxon>
        <taxon>Pseudomonadati</taxon>
        <taxon>Myxococcota</taxon>
        <taxon>Myxococcia</taxon>
        <taxon>Myxococcales</taxon>
        <taxon>Cystobacterineae</taxon>
        <taxon>Myxococcaceae</taxon>
        <taxon>Corallococcus</taxon>
    </lineage>
</organism>
<proteinExistence type="predicted"/>
<accession>A0A3A8IXU7</accession>
<comment type="caution">
    <text evidence="2">The sequence shown here is derived from an EMBL/GenBank/DDBJ whole genome shotgun (WGS) entry which is preliminary data.</text>
</comment>
<feature type="region of interest" description="Disordered" evidence="1">
    <location>
        <begin position="1"/>
        <end position="54"/>
    </location>
</feature>
<evidence type="ECO:0000256" key="1">
    <source>
        <dbReference type="SAM" id="MobiDB-lite"/>
    </source>
</evidence>